<organism evidence="1 2">
    <name type="scientific">Tetraparma gracilis</name>
    <dbReference type="NCBI Taxonomy" id="2962635"/>
    <lineage>
        <taxon>Eukaryota</taxon>
        <taxon>Sar</taxon>
        <taxon>Stramenopiles</taxon>
        <taxon>Ochrophyta</taxon>
        <taxon>Bolidophyceae</taxon>
        <taxon>Parmales</taxon>
        <taxon>Triparmaceae</taxon>
        <taxon>Tetraparma</taxon>
    </lineage>
</organism>
<evidence type="ECO:0000313" key="1">
    <source>
        <dbReference type="EMBL" id="GMI24689.1"/>
    </source>
</evidence>
<dbReference type="InterPro" id="IPR013785">
    <property type="entry name" value="Aldolase_TIM"/>
</dbReference>
<gene>
    <name evidence="1" type="ORF">TeGR_g364</name>
</gene>
<dbReference type="Gene3D" id="3.20.20.70">
    <property type="entry name" value="Aldolase class I"/>
    <property type="match status" value="1"/>
</dbReference>
<dbReference type="EMBL" id="BRYB01002735">
    <property type="protein sequence ID" value="GMI24689.1"/>
    <property type="molecule type" value="Genomic_DNA"/>
</dbReference>
<dbReference type="SUPFAM" id="SSF102114">
    <property type="entry name" value="Radical SAM enzymes"/>
    <property type="match status" value="1"/>
</dbReference>
<protein>
    <recommendedName>
        <fullName evidence="3">Radical SAM core domain-containing protein</fullName>
    </recommendedName>
</protein>
<keyword evidence="2" id="KW-1185">Reference proteome</keyword>
<reference evidence="1 2" key="1">
    <citation type="journal article" date="2023" name="Commun. Biol.">
        <title>Genome analysis of Parmales, the sister group of diatoms, reveals the evolutionary specialization of diatoms from phago-mixotrophs to photoautotrophs.</title>
        <authorList>
            <person name="Ban H."/>
            <person name="Sato S."/>
            <person name="Yoshikawa S."/>
            <person name="Yamada K."/>
            <person name="Nakamura Y."/>
            <person name="Ichinomiya M."/>
            <person name="Sato N."/>
            <person name="Blanc-Mathieu R."/>
            <person name="Endo H."/>
            <person name="Kuwata A."/>
            <person name="Ogata H."/>
        </authorList>
    </citation>
    <scope>NUCLEOTIDE SEQUENCE [LARGE SCALE GENOMIC DNA]</scope>
</reference>
<sequence>MRPSPFLYTLGSSLYVNLTPACVGLSLLQSRGPSFAVPPSSGYSPLSEPAPLPELAAALSSRLAQPPPPREVCFAGTGDPLQALPALLELRPLIPPPVPVRVHTNGLLPAPASVAFALSRAAVSAVTVNLNSADPARYERLMFPGGPPPFPNPHGRALAFARACVGEGLAVTLTAVKRPGVDLEAFRDLAGEIGADVKERSWHP</sequence>
<name>A0ABQ6ME80_9STRA</name>
<comment type="caution">
    <text evidence="1">The sequence shown here is derived from an EMBL/GenBank/DDBJ whole genome shotgun (WGS) entry which is preliminary data.</text>
</comment>
<dbReference type="InterPro" id="IPR058240">
    <property type="entry name" value="rSAM_sf"/>
</dbReference>
<accession>A0ABQ6ME80</accession>
<dbReference type="Proteomes" id="UP001165060">
    <property type="component" value="Unassembled WGS sequence"/>
</dbReference>
<evidence type="ECO:0000313" key="2">
    <source>
        <dbReference type="Proteomes" id="UP001165060"/>
    </source>
</evidence>
<evidence type="ECO:0008006" key="3">
    <source>
        <dbReference type="Google" id="ProtNLM"/>
    </source>
</evidence>
<proteinExistence type="predicted"/>